<accession>A0A9N8Z5Q5</accession>
<evidence type="ECO:0000313" key="3">
    <source>
        <dbReference type="Proteomes" id="UP000789706"/>
    </source>
</evidence>
<dbReference type="EMBL" id="CAJVPK010000191">
    <property type="protein sequence ID" value="CAG8470801.1"/>
    <property type="molecule type" value="Genomic_DNA"/>
</dbReference>
<evidence type="ECO:0000256" key="1">
    <source>
        <dbReference type="SAM" id="MobiDB-lite"/>
    </source>
</evidence>
<reference evidence="2" key="1">
    <citation type="submission" date="2021-06" db="EMBL/GenBank/DDBJ databases">
        <authorList>
            <person name="Kallberg Y."/>
            <person name="Tangrot J."/>
            <person name="Rosling A."/>
        </authorList>
    </citation>
    <scope>NUCLEOTIDE SEQUENCE</scope>
    <source>
        <strain evidence="2">AZ414A</strain>
    </source>
</reference>
<feature type="region of interest" description="Disordered" evidence="1">
    <location>
        <begin position="437"/>
        <end position="543"/>
    </location>
</feature>
<feature type="compositionally biased region" description="Polar residues" evidence="1">
    <location>
        <begin position="500"/>
        <end position="523"/>
    </location>
</feature>
<feature type="compositionally biased region" description="Low complexity" evidence="1">
    <location>
        <begin position="317"/>
        <end position="328"/>
    </location>
</feature>
<feature type="compositionally biased region" description="Polar residues" evidence="1">
    <location>
        <begin position="473"/>
        <end position="492"/>
    </location>
</feature>
<feature type="compositionally biased region" description="Polar residues" evidence="1">
    <location>
        <begin position="624"/>
        <end position="646"/>
    </location>
</feature>
<feature type="region of interest" description="Disordered" evidence="1">
    <location>
        <begin position="624"/>
        <end position="677"/>
    </location>
</feature>
<feature type="region of interest" description="Disordered" evidence="1">
    <location>
        <begin position="297"/>
        <end position="347"/>
    </location>
</feature>
<feature type="compositionally biased region" description="Basic and acidic residues" evidence="1">
    <location>
        <begin position="241"/>
        <end position="255"/>
    </location>
</feature>
<feature type="compositionally biased region" description="Low complexity" evidence="1">
    <location>
        <begin position="576"/>
        <end position="585"/>
    </location>
</feature>
<organism evidence="2 3">
    <name type="scientific">Diversispora eburnea</name>
    <dbReference type="NCBI Taxonomy" id="1213867"/>
    <lineage>
        <taxon>Eukaryota</taxon>
        <taxon>Fungi</taxon>
        <taxon>Fungi incertae sedis</taxon>
        <taxon>Mucoromycota</taxon>
        <taxon>Glomeromycotina</taxon>
        <taxon>Glomeromycetes</taxon>
        <taxon>Diversisporales</taxon>
        <taxon>Diversisporaceae</taxon>
        <taxon>Diversispora</taxon>
    </lineage>
</organism>
<keyword evidence="3" id="KW-1185">Reference proteome</keyword>
<feature type="compositionally biased region" description="Basic and acidic residues" evidence="1">
    <location>
        <begin position="169"/>
        <end position="181"/>
    </location>
</feature>
<feature type="compositionally biased region" description="Polar residues" evidence="1">
    <location>
        <begin position="657"/>
        <end position="671"/>
    </location>
</feature>
<sequence length="781" mass="87381">MDSTDSTDSTVSGQRIYEVPEYQGPLTRFGLITNKRLSPGYKPIPGPHRCYSHYKDIGNGLLSDPLEFIKPFSIFWKCMKSEKGLQKGVIVSEGFRLFNEILLVLCVWLEGLARANSILDQISKLQESQSQTLSVINSSSNNAEELDLKYLLEENDSNSENTGEISDSLEDKDFDHDDLSSKRRSFKGHPSLSINTSNIKSPSRLITPDSSDSEFDMSTAHMPLAPTLGNKNSSRANRYSSAEHYENEISVDRRANRINRRSQTDDSYPSIDIQDDNSIISSESITDSLKLRVPKHVSSLGNGLTSERKQRKNKIISVSPSATSPGSSLEGTSLSNPSASQPLTGVAQHHKHLQNAFESFEKLFTFLGGPVDDSSPPPSRSMAMVVSSALTLNTRMRNLVGNDNPPSERSLKALLKTSDEQIRSLTECILALSPLAPKKTSKRMSTEVNGRGYAQYSGDPTLLQMPTPAHSVRSMSPIQRMSSAPSEFQELQNCAEHTDGSTQRTSPIPQSDQPSPTYYNQTQRPRSSSNRISRPPSPGILPENMLDQQYIQQAASRTLDYRELRNRRFSSGAYNSSYSGTLPTTSPSPPPLPHYDSSTSNGRMYYDRNELPRMQRYNHQTFNNTLPSSTVITPHQRTTSRPTSYIRTEEPPYSINPGRNSSLYRSTSGRSYTPRFVGDEFANNSRQQSRMYEFTRKTDQSLPIERRQASASEVERRNGYDQNVYGENVHERDYISRGNDLNKHNPEVQNDSGEVNEENRSGENCENNNICNDVSRVGRVG</sequence>
<name>A0A9N8Z5Q5_9GLOM</name>
<feature type="compositionally biased region" description="Polar residues" evidence="1">
    <location>
        <begin position="329"/>
        <end position="343"/>
    </location>
</feature>
<evidence type="ECO:0000313" key="2">
    <source>
        <dbReference type="EMBL" id="CAG8470801.1"/>
    </source>
</evidence>
<feature type="compositionally biased region" description="Low complexity" evidence="1">
    <location>
        <begin position="524"/>
        <end position="534"/>
    </location>
</feature>
<feature type="compositionally biased region" description="Polar residues" evidence="1">
    <location>
        <begin position="192"/>
        <end position="201"/>
    </location>
</feature>
<feature type="compositionally biased region" description="Polar residues" evidence="1">
    <location>
        <begin position="229"/>
        <end position="240"/>
    </location>
</feature>
<feature type="region of interest" description="Disordered" evidence="1">
    <location>
        <begin position="571"/>
        <end position="601"/>
    </location>
</feature>
<gene>
    <name evidence="2" type="ORF">DEBURN_LOCUS3149</name>
</gene>
<dbReference type="OrthoDB" id="2287434at2759"/>
<feature type="compositionally biased region" description="Basic and acidic residues" evidence="1">
    <location>
        <begin position="737"/>
        <end position="746"/>
    </location>
</feature>
<dbReference type="Proteomes" id="UP000789706">
    <property type="component" value="Unassembled WGS sequence"/>
</dbReference>
<proteinExistence type="predicted"/>
<feature type="region of interest" description="Disordered" evidence="1">
    <location>
        <begin position="737"/>
        <end position="781"/>
    </location>
</feature>
<dbReference type="AlphaFoldDB" id="A0A9N8Z5Q5"/>
<feature type="region of interest" description="Disordered" evidence="1">
    <location>
        <begin position="157"/>
        <end position="275"/>
    </location>
</feature>
<protein>
    <submittedName>
        <fullName evidence="2">10363_t:CDS:1</fullName>
    </submittedName>
</protein>
<comment type="caution">
    <text evidence="2">The sequence shown here is derived from an EMBL/GenBank/DDBJ whole genome shotgun (WGS) entry which is preliminary data.</text>
</comment>